<organism evidence="1 2">
    <name type="scientific">Blastopirellula marina DSM 3645</name>
    <dbReference type="NCBI Taxonomy" id="314230"/>
    <lineage>
        <taxon>Bacteria</taxon>
        <taxon>Pseudomonadati</taxon>
        <taxon>Planctomycetota</taxon>
        <taxon>Planctomycetia</taxon>
        <taxon>Pirellulales</taxon>
        <taxon>Pirellulaceae</taxon>
        <taxon>Blastopirellula</taxon>
    </lineage>
</organism>
<name>A3ZPA0_9BACT</name>
<protein>
    <submittedName>
        <fullName evidence="1">Uncharacterized protein</fullName>
    </submittedName>
</protein>
<evidence type="ECO:0000313" key="2">
    <source>
        <dbReference type="Proteomes" id="UP000004358"/>
    </source>
</evidence>
<evidence type="ECO:0000313" key="1">
    <source>
        <dbReference type="EMBL" id="EAQ81578.1"/>
    </source>
</evidence>
<dbReference type="AlphaFoldDB" id="A3ZPA0"/>
<reference evidence="1 2" key="1">
    <citation type="submission" date="2006-02" db="EMBL/GenBank/DDBJ databases">
        <authorList>
            <person name="Amann R."/>
            <person name="Ferriera S."/>
            <person name="Johnson J."/>
            <person name="Kravitz S."/>
            <person name="Halpern A."/>
            <person name="Remington K."/>
            <person name="Beeson K."/>
            <person name="Tran B."/>
            <person name="Rogers Y.-H."/>
            <person name="Friedman R."/>
            <person name="Venter J.C."/>
        </authorList>
    </citation>
    <scope>NUCLEOTIDE SEQUENCE [LARGE SCALE GENOMIC DNA]</scope>
    <source>
        <strain evidence="1 2">DSM 3645</strain>
    </source>
</reference>
<dbReference type="HOGENOM" id="CLU_3247968_0_0_0"/>
<dbReference type="Proteomes" id="UP000004358">
    <property type="component" value="Unassembled WGS sequence"/>
</dbReference>
<accession>A3ZPA0</accession>
<gene>
    <name evidence="1" type="ORF">DSM3645_28392</name>
</gene>
<proteinExistence type="predicted"/>
<comment type="caution">
    <text evidence="1">The sequence shown here is derived from an EMBL/GenBank/DDBJ whole genome shotgun (WGS) entry which is preliminary data.</text>
</comment>
<dbReference type="EMBL" id="AANZ01000004">
    <property type="protein sequence ID" value="EAQ81578.1"/>
    <property type="molecule type" value="Genomic_DNA"/>
</dbReference>
<sequence length="49" mass="5350">MLNNSRQDKRLAAIKQSRNRQDALAGLSQVAHHGAIAVEREPVASLQSL</sequence>